<accession>A0A2I0V2N7</accession>
<evidence type="ECO:0000259" key="1">
    <source>
        <dbReference type="Pfam" id="PF03235"/>
    </source>
</evidence>
<reference evidence="2 3" key="1">
    <citation type="submission" date="2017-10" db="EMBL/GenBank/DDBJ databases">
        <title>Draft genome of Lysinibacillus fusiformis strain Juneja, a laboratory-derived pathogen of Drosophila melanogaster.</title>
        <authorList>
            <person name="Smith B.R."/>
            <person name="Unckless R.L."/>
        </authorList>
    </citation>
    <scope>NUCLEOTIDE SEQUENCE [LARGE SCALE GENOMIC DNA]</scope>
    <source>
        <strain evidence="2 3">Juneja</strain>
    </source>
</reference>
<dbReference type="EMBL" id="PDFK01000002">
    <property type="protein sequence ID" value="PKU52577.1"/>
    <property type="molecule type" value="Genomic_DNA"/>
</dbReference>
<dbReference type="PANTHER" id="PTHR39639:SF1">
    <property type="entry name" value="DUF262 DOMAIN-CONTAINING PROTEIN"/>
    <property type="match status" value="1"/>
</dbReference>
<dbReference type="Proteomes" id="UP000234956">
    <property type="component" value="Unassembled WGS sequence"/>
</dbReference>
<dbReference type="Pfam" id="PF03235">
    <property type="entry name" value="GmrSD_N"/>
    <property type="match status" value="1"/>
</dbReference>
<gene>
    <name evidence="2" type="ORF">CRI88_09690</name>
</gene>
<dbReference type="AlphaFoldDB" id="A0A2I0V2N7"/>
<evidence type="ECO:0000313" key="3">
    <source>
        <dbReference type="Proteomes" id="UP000234956"/>
    </source>
</evidence>
<proteinExistence type="predicted"/>
<organism evidence="2 3">
    <name type="scientific">Lysinibacillus fusiformis</name>
    <dbReference type="NCBI Taxonomy" id="28031"/>
    <lineage>
        <taxon>Bacteria</taxon>
        <taxon>Bacillati</taxon>
        <taxon>Bacillota</taxon>
        <taxon>Bacilli</taxon>
        <taxon>Bacillales</taxon>
        <taxon>Bacillaceae</taxon>
        <taxon>Lysinibacillus</taxon>
    </lineage>
</organism>
<feature type="domain" description="GmrSD restriction endonucleases N-terminal" evidence="1">
    <location>
        <begin position="137"/>
        <end position="275"/>
    </location>
</feature>
<name>A0A2I0V2N7_9BACI</name>
<sequence>MVEVEVNINGELTLLKFKRSERENEFYTEEGVILNTKISGNQSLCIGAKRIDNNDYLNEMSDVIEQMFVEIYNQIMNKNIEDLKSGVENTEGDYLSSDPNITIPYDPNSIRVTQGRFSLREIDEMINGTEDEESILDLSPDFQRNYVWDNTRKSRLIESILLRIPLPVFYLARDNEGKYQVVDGVQRLSVINEFFSNGFKLRNLEYLKEDCDQRYFLKKNKLSLHPKFVRHLRSYQIDCNIIEPETPFRVKSDIFKRLNTGGRSLNNQEIRNSILKKKSRDFVRKLAESEDFKIGTNYSIRPTRMMDQELIIRFIGFYLVYKNQTIKLIYNGKMNEFLDNVVEILNSEYKSFPFNKIECDFQLAMKNAYTMFGDYAFRKVSINYKTESRNMINKSLFTAFSVLLSNYDTKMVEEKGNVILKFAKWLEKEEYLFDSITNGTNDRARIDTTFLLIEKFLDSIYGSKK</sequence>
<comment type="caution">
    <text evidence="2">The sequence shown here is derived from an EMBL/GenBank/DDBJ whole genome shotgun (WGS) entry which is preliminary data.</text>
</comment>
<dbReference type="PANTHER" id="PTHR39639">
    <property type="entry name" value="CHROMOSOME 16, WHOLE GENOME SHOTGUN SEQUENCE"/>
    <property type="match status" value="1"/>
</dbReference>
<protein>
    <recommendedName>
        <fullName evidence="1">GmrSD restriction endonucleases N-terminal domain-containing protein</fullName>
    </recommendedName>
</protein>
<evidence type="ECO:0000313" key="2">
    <source>
        <dbReference type="EMBL" id="PKU52577.1"/>
    </source>
</evidence>
<dbReference type="InterPro" id="IPR004919">
    <property type="entry name" value="GmrSD_N"/>
</dbReference>